<dbReference type="InterPro" id="IPR048378">
    <property type="entry name" value="BFA1-like_C"/>
</dbReference>
<evidence type="ECO:0000313" key="3">
    <source>
        <dbReference type="EMBL" id="NHC34831.1"/>
    </source>
</evidence>
<organism evidence="3 4">
    <name type="scientific">Scytonema millei VB511283</name>
    <dbReference type="NCBI Taxonomy" id="1245923"/>
    <lineage>
        <taxon>Bacteria</taxon>
        <taxon>Bacillati</taxon>
        <taxon>Cyanobacteriota</taxon>
        <taxon>Cyanophyceae</taxon>
        <taxon>Nostocales</taxon>
        <taxon>Scytonemataceae</taxon>
        <taxon>Scytonema</taxon>
    </lineage>
</organism>
<comment type="caution">
    <text evidence="3">The sequence shown here is derived from an EMBL/GenBank/DDBJ whole genome shotgun (WGS) entry which is preliminary data.</text>
</comment>
<dbReference type="AlphaFoldDB" id="A0A9X5I4E8"/>
<evidence type="ECO:0000313" key="4">
    <source>
        <dbReference type="Proteomes" id="UP000031532"/>
    </source>
</evidence>
<feature type="domain" description="DUF3598" evidence="1">
    <location>
        <begin position="6"/>
        <end position="139"/>
    </location>
</feature>
<proteinExistence type="predicted"/>
<feature type="domain" description="Biogenesis factor required for ATP synthase 1-like C-terminal" evidence="2">
    <location>
        <begin position="189"/>
        <end position="242"/>
    </location>
</feature>
<gene>
    <name evidence="3" type="ORF">QH73_0009180</name>
</gene>
<name>A0A9X5I4E8_9CYAN</name>
<dbReference type="Proteomes" id="UP000031532">
    <property type="component" value="Unassembled WGS sequence"/>
</dbReference>
<reference evidence="3 4" key="1">
    <citation type="journal article" date="2015" name="Genome Announc.">
        <title>Draft Genome Sequence of the Terrestrial Cyanobacterium Scytonema millei VB511283, Isolated from Eastern India.</title>
        <authorList>
            <person name="Sen D."/>
            <person name="Chandrababunaidu M.M."/>
            <person name="Singh D."/>
            <person name="Sanghi N."/>
            <person name="Ghorai A."/>
            <person name="Mishra G.P."/>
            <person name="Madduluri M."/>
            <person name="Adhikary S.P."/>
            <person name="Tripathy S."/>
        </authorList>
    </citation>
    <scope>NUCLEOTIDE SEQUENCE [LARGE SCALE GENOMIC DNA]</scope>
    <source>
        <strain evidence="3 4">VB511283</strain>
    </source>
</reference>
<accession>A0A9X5I4E8</accession>
<dbReference type="Pfam" id="PF12204">
    <property type="entry name" value="DUF3598_N"/>
    <property type="match status" value="1"/>
</dbReference>
<keyword evidence="4" id="KW-1185">Reference proteome</keyword>
<sequence length="249" mass="28557">MPIDIQEQNWNNFCDRHLHDWHGIWTSYSAQGEVKDSFQSLRSFRANSEKTQITHTNRYIYADGNIEEKTWQLQKPFLRSIFFPQGAGTFHAEKLVADSFFAVEFFFIHKNLRHSAIAAYANGKNLTGIWSIREDSTGFPSQHWSSNLDLVSERSLSENWTGTSVTMTPDLKVSPAVPANLNWQIEGNELFFFPDEISLSCPKQVELGKQIALAATWLVHSSYMQQITIEYNELGGFQSLKFAEFTCEV</sequence>
<protein>
    <submittedName>
        <fullName evidence="3">DUF3598 family protein</fullName>
    </submittedName>
</protein>
<dbReference type="OrthoDB" id="465937at2"/>
<dbReference type="Pfam" id="PF21053">
    <property type="entry name" value="BFA1_C"/>
    <property type="match status" value="1"/>
</dbReference>
<dbReference type="RefSeq" id="WP_039716663.1">
    <property type="nucleotide sequence ID" value="NZ_JTJC03000002.1"/>
</dbReference>
<evidence type="ECO:0000259" key="1">
    <source>
        <dbReference type="Pfam" id="PF12204"/>
    </source>
</evidence>
<dbReference type="SUPFAM" id="SSF50814">
    <property type="entry name" value="Lipocalins"/>
    <property type="match status" value="2"/>
</dbReference>
<dbReference type="EMBL" id="JTJC03000002">
    <property type="protein sequence ID" value="NHC34831.1"/>
    <property type="molecule type" value="Genomic_DNA"/>
</dbReference>
<dbReference type="InterPro" id="IPR012674">
    <property type="entry name" value="Calycin"/>
</dbReference>
<dbReference type="InterPro" id="IPR022017">
    <property type="entry name" value="BFA1-like_DUF3598"/>
</dbReference>
<dbReference type="Gene3D" id="2.40.128.20">
    <property type="match status" value="2"/>
</dbReference>
<evidence type="ECO:0000259" key="2">
    <source>
        <dbReference type="Pfam" id="PF21053"/>
    </source>
</evidence>